<accession>A0A7W5H203</accession>
<sequence>MKTRHLFIAIVITCVFVPISLTGQNDISQLFKSGATDIQGLAEGYLKPAGYGLSEGLGTNWYNTAATHKLLGFDITVGAGAMFVPTSDKTFSLSGLQALQVVNGQTSAPTLSGKGDGVLLRLASNGQTITEFSTPKGVTPVLPAINAQITIGLPFGNDLSFRFVPNVTNNRYNVGLWGVGIKHNIKQWIPVVKLLPFDASVMIGYTRVHFNYNFENPIIPNDLNDNPNFTLNVPAGVSYDNQGMKLTASSLMANIIVSKRLLFFTPYLGFGVSSNDFHFNFTGNYPVLGTVHSDNSIDVNTLTNPIPLHYASVSPQLTLGFRLKILWVLALHAQYTFQQYPTASAGIGINIR</sequence>
<dbReference type="AlphaFoldDB" id="A0A7W5H203"/>
<evidence type="ECO:0000313" key="1">
    <source>
        <dbReference type="EMBL" id="MBB3187129.1"/>
    </source>
</evidence>
<dbReference type="RefSeq" id="WP_183412934.1">
    <property type="nucleotide sequence ID" value="NZ_JACHYB010000001.1"/>
</dbReference>
<dbReference type="EMBL" id="JACHYB010000001">
    <property type="protein sequence ID" value="MBB3187129.1"/>
    <property type="molecule type" value="Genomic_DNA"/>
</dbReference>
<comment type="caution">
    <text evidence="1">The sequence shown here is derived from an EMBL/GenBank/DDBJ whole genome shotgun (WGS) entry which is preliminary data.</text>
</comment>
<proteinExistence type="predicted"/>
<name>A0A7W5H203_9PORP</name>
<gene>
    <name evidence="1" type="ORF">FHX64_001292</name>
</gene>
<protein>
    <submittedName>
        <fullName evidence="1">Uncharacterized protein</fullName>
    </submittedName>
</protein>
<keyword evidence="2" id="KW-1185">Reference proteome</keyword>
<organism evidence="1 2">
    <name type="scientific">Microbacter margulisiae</name>
    <dbReference type="NCBI Taxonomy" id="1350067"/>
    <lineage>
        <taxon>Bacteria</taxon>
        <taxon>Pseudomonadati</taxon>
        <taxon>Bacteroidota</taxon>
        <taxon>Bacteroidia</taxon>
        <taxon>Bacteroidales</taxon>
        <taxon>Porphyromonadaceae</taxon>
        <taxon>Microbacter</taxon>
    </lineage>
</organism>
<evidence type="ECO:0000313" key="2">
    <source>
        <dbReference type="Proteomes" id="UP000544222"/>
    </source>
</evidence>
<dbReference type="Pfam" id="PF20230">
    <property type="entry name" value="DUF6588"/>
    <property type="match status" value="1"/>
</dbReference>
<dbReference type="Proteomes" id="UP000544222">
    <property type="component" value="Unassembled WGS sequence"/>
</dbReference>
<dbReference type="InterPro" id="IPR046495">
    <property type="entry name" value="DUF6588"/>
</dbReference>
<reference evidence="1 2" key="1">
    <citation type="submission" date="2020-08" db="EMBL/GenBank/DDBJ databases">
        <title>Genomic Encyclopedia of Type Strains, Phase IV (KMG-IV): sequencing the most valuable type-strain genomes for metagenomic binning, comparative biology and taxonomic classification.</title>
        <authorList>
            <person name="Goeker M."/>
        </authorList>
    </citation>
    <scope>NUCLEOTIDE SEQUENCE [LARGE SCALE GENOMIC DNA]</scope>
    <source>
        <strain evidence="1 2">DSM 27471</strain>
    </source>
</reference>